<evidence type="ECO:0000313" key="7">
    <source>
        <dbReference type="EMBL" id="EEH55500.1"/>
    </source>
</evidence>
<dbReference type="RefSeq" id="XP_003060731.1">
    <property type="nucleotide sequence ID" value="XM_003060685.1"/>
</dbReference>
<dbReference type="AlphaFoldDB" id="C1MXQ2"/>
<keyword evidence="8" id="KW-1185">Reference proteome</keyword>
<dbReference type="GeneID" id="9685875"/>
<organism evidence="8">
    <name type="scientific">Micromonas pusilla (strain CCMP1545)</name>
    <name type="common">Picoplanktonic green alga</name>
    <dbReference type="NCBI Taxonomy" id="564608"/>
    <lineage>
        <taxon>Eukaryota</taxon>
        <taxon>Viridiplantae</taxon>
        <taxon>Chlorophyta</taxon>
        <taxon>Mamiellophyceae</taxon>
        <taxon>Mamiellales</taxon>
        <taxon>Mamiellaceae</taxon>
        <taxon>Micromonas</taxon>
    </lineage>
</organism>
<dbReference type="OrthoDB" id="265717at2759"/>
<evidence type="ECO:0000259" key="6">
    <source>
        <dbReference type="PROSITE" id="PS50865"/>
    </source>
</evidence>
<reference evidence="7 8" key="1">
    <citation type="journal article" date="2009" name="Science">
        <title>Green evolution and dynamic adaptations revealed by genomes of the marine picoeukaryotes Micromonas.</title>
        <authorList>
            <person name="Worden A.Z."/>
            <person name="Lee J.H."/>
            <person name="Mock T."/>
            <person name="Rouze P."/>
            <person name="Simmons M.P."/>
            <person name="Aerts A.L."/>
            <person name="Allen A.E."/>
            <person name="Cuvelier M.L."/>
            <person name="Derelle E."/>
            <person name="Everett M.V."/>
            <person name="Foulon E."/>
            <person name="Grimwood J."/>
            <person name="Gundlach H."/>
            <person name="Henrissat B."/>
            <person name="Napoli C."/>
            <person name="McDonald S.M."/>
            <person name="Parker M.S."/>
            <person name="Rombauts S."/>
            <person name="Salamov A."/>
            <person name="Von Dassow P."/>
            <person name="Badger J.H."/>
            <person name="Coutinho P.M."/>
            <person name="Demir E."/>
            <person name="Dubchak I."/>
            <person name="Gentemann C."/>
            <person name="Eikrem W."/>
            <person name="Gready J.E."/>
            <person name="John U."/>
            <person name="Lanier W."/>
            <person name="Lindquist E.A."/>
            <person name="Lucas S."/>
            <person name="Mayer K.F."/>
            <person name="Moreau H."/>
            <person name="Not F."/>
            <person name="Otillar R."/>
            <person name="Panaud O."/>
            <person name="Pangilinan J."/>
            <person name="Paulsen I."/>
            <person name="Piegu B."/>
            <person name="Poliakov A."/>
            <person name="Robbens S."/>
            <person name="Schmutz J."/>
            <person name="Toulza E."/>
            <person name="Wyss T."/>
            <person name="Zelensky A."/>
            <person name="Zhou K."/>
            <person name="Armbrust E.V."/>
            <person name="Bhattacharya D."/>
            <person name="Goodenough U.W."/>
            <person name="Van de Peer Y."/>
            <person name="Grigoriev I.V."/>
        </authorList>
    </citation>
    <scope>NUCLEOTIDE SEQUENCE [LARGE SCALE GENOMIC DNA]</scope>
    <source>
        <strain evidence="7 8">CCMP1545</strain>
    </source>
</reference>
<sequence>MQTENDSRYYKNSSVSVMAAVEAAQRGDWRACVDGYQRAFKESGGPASTFTNRYFVVSGFTAPLRDGSCAPLKSDFKLLTTLIDDEDEQPEIRMQAALTKGMLKWDSNDRDGAARYYRKCVDIGDAATETARGRVVLAGVIADARGQPKPDFVSAGTLCDQIKGDATINFNKTTARSTPREGEGAIEREGEREDGSVDWERTRRNATIRLESSGVVVSGRKPASREANRNFRIESKILEEAGLSHDEFDARMDVVSNACFSCGARAAGVERYSQCGGCHLVAYCGKACQKEDWKKRHKAECRPAKSFREGDLVVVAPIRTTHPAGADEEVTVVCGIVAGDVVGGKASVKVNFDTIREFEAGRLRRLPPRAAPPPP</sequence>
<dbReference type="KEGG" id="mpp:MICPUCDRAFT_60242"/>
<keyword evidence="1" id="KW-0479">Metal-binding</keyword>
<dbReference type="Proteomes" id="UP000001876">
    <property type="component" value="Unassembled WGS sequence"/>
</dbReference>
<feature type="domain" description="MYND-type" evidence="6">
    <location>
        <begin position="259"/>
        <end position="301"/>
    </location>
</feature>
<feature type="compositionally biased region" description="Basic and acidic residues" evidence="5">
    <location>
        <begin position="178"/>
        <end position="196"/>
    </location>
</feature>
<name>C1MXQ2_MICPC</name>
<dbReference type="PROSITE" id="PS50865">
    <property type="entry name" value="ZF_MYND_2"/>
    <property type="match status" value="1"/>
</dbReference>
<evidence type="ECO:0000256" key="3">
    <source>
        <dbReference type="ARBA" id="ARBA00022833"/>
    </source>
</evidence>
<dbReference type="InterPro" id="IPR002893">
    <property type="entry name" value="Znf_MYND"/>
</dbReference>
<dbReference type="PROSITE" id="PS01360">
    <property type="entry name" value="ZF_MYND_1"/>
    <property type="match status" value="1"/>
</dbReference>
<dbReference type="GO" id="GO:0008270">
    <property type="term" value="F:zinc ion binding"/>
    <property type="evidence" value="ECO:0007669"/>
    <property type="project" value="UniProtKB-KW"/>
</dbReference>
<proteinExistence type="predicted"/>
<dbReference type="OMA" id="ECALPHE"/>
<evidence type="ECO:0000256" key="2">
    <source>
        <dbReference type="ARBA" id="ARBA00022771"/>
    </source>
</evidence>
<evidence type="ECO:0000313" key="8">
    <source>
        <dbReference type="Proteomes" id="UP000001876"/>
    </source>
</evidence>
<keyword evidence="2 4" id="KW-0863">Zinc-finger</keyword>
<dbReference type="Gene3D" id="6.10.140.2220">
    <property type="match status" value="1"/>
</dbReference>
<gene>
    <name evidence="7" type="ORF">MICPUCDRAFT_60242</name>
</gene>
<evidence type="ECO:0000256" key="4">
    <source>
        <dbReference type="PROSITE-ProRule" id="PRU00134"/>
    </source>
</evidence>
<dbReference type="SUPFAM" id="SSF144232">
    <property type="entry name" value="HIT/MYND zinc finger-like"/>
    <property type="match status" value="1"/>
</dbReference>
<dbReference type="Pfam" id="PF01753">
    <property type="entry name" value="zf-MYND"/>
    <property type="match status" value="1"/>
</dbReference>
<accession>C1MXQ2</accession>
<keyword evidence="3" id="KW-0862">Zinc</keyword>
<feature type="region of interest" description="Disordered" evidence="5">
    <location>
        <begin position="174"/>
        <end position="196"/>
    </location>
</feature>
<dbReference type="EMBL" id="GG663742">
    <property type="protein sequence ID" value="EEH55500.1"/>
    <property type="molecule type" value="Genomic_DNA"/>
</dbReference>
<evidence type="ECO:0000256" key="5">
    <source>
        <dbReference type="SAM" id="MobiDB-lite"/>
    </source>
</evidence>
<protein>
    <submittedName>
        <fullName evidence="7">Predicted protein</fullName>
    </submittedName>
</protein>
<evidence type="ECO:0000256" key="1">
    <source>
        <dbReference type="ARBA" id="ARBA00022723"/>
    </source>
</evidence>